<dbReference type="AlphaFoldDB" id="A0A419X9Q0"/>
<comment type="caution">
    <text evidence="1">The sequence shown here is derived from an EMBL/GenBank/DDBJ whole genome shotgun (WGS) entry which is preliminary data.</text>
</comment>
<gene>
    <name evidence="1" type="ORF">BXY64_1513</name>
</gene>
<name>A0A419X9Q0_9BACT</name>
<reference evidence="1 2" key="1">
    <citation type="submission" date="2018-09" db="EMBL/GenBank/DDBJ databases">
        <title>Genomic Encyclopedia of Archaeal and Bacterial Type Strains, Phase II (KMG-II): from individual species to whole genera.</title>
        <authorList>
            <person name="Goeker M."/>
        </authorList>
    </citation>
    <scope>NUCLEOTIDE SEQUENCE [LARGE SCALE GENOMIC DNA]</scope>
    <source>
        <strain evidence="1 2">DSM 21950</strain>
    </source>
</reference>
<dbReference type="Proteomes" id="UP000284531">
    <property type="component" value="Unassembled WGS sequence"/>
</dbReference>
<evidence type="ECO:0000313" key="1">
    <source>
        <dbReference type="EMBL" id="RKE04488.1"/>
    </source>
</evidence>
<evidence type="ECO:0000313" key="2">
    <source>
        <dbReference type="Proteomes" id="UP000284531"/>
    </source>
</evidence>
<protein>
    <submittedName>
        <fullName evidence="1">Uncharacterized protein</fullName>
    </submittedName>
</protein>
<keyword evidence="2" id="KW-1185">Reference proteome</keyword>
<proteinExistence type="predicted"/>
<sequence>MNFLDYGLLAKINSINNQVKREFMKIIVFY</sequence>
<accession>A0A419X9Q0</accession>
<organism evidence="1 2">
    <name type="scientific">Marinifilum flexuosum</name>
    <dbReference type="NCBI Taxonomy" id="1117708"/>
    <lineage>
        <taxon>Bacteria</taxon>
        <taxon>Pseudomonadati</taxon>
        <taxon>Bacteroidota</taxon>
        <taxon>Bacteroidia</taxon>
        <taxon>Marinilabiliales</taxon>
        <taxon>Marinifilaceae</taxon>
    </lineage>
</organism>
<dbReference type="EMBL" id="RAPQ01000008">
    <property type="protein sequence ID" value="RKE04488.1"/>
    <property type="molecule type" value="Genomic_DNA"/>
</dbReference>